<dbReference type="Proteomes" id="UP001293593">
    <property type="component" value="Unassembled WGS sequence"/>
</dbReference>
<reference evidence="4" key="1">
    <citation type="submission" date="2023-10" db="EMBL/GenBank/DDBJ databases">
        <title>Chromosome-level genome of the transformable northern wattle, Acacia crassicarpa.</title>
        <authorList>
            <person name="Massaro I."/>
            <person name="Sinha N.R."/>
            <person name="Poethig S."/>
            <person name="Leichty A.R."/>
        </authorList>
    </citation>
    <scope>NUCLEOTIDE SEQUENCE</scope>
    <source>
        <strain evidence="4">Acra3RX</strain>
        <tissue evidence="4">Leaf</tissue>
    </source>
</reference>
<sequence length="183" mass="20157">MDQKANQMFLEMNMNCNWVVDKVEDDICDSSSIGPASEDSSTGSVCSYSSSELTEEVSSSSSSSSQSNGPLYEISELMTHLPIKRGLSMFYQGKAQSFTSLDRVQSLEDLPKKSSTPYRKKMKSCKSFGADLDRHKNISYSPKPTISKRASSKGSFAANSLNNRRGSFLGMHRPPIIAARRNS</sequence>
<accession>A0AAE1TEP0</accession>
<comment type="caution">
    <text evidence="4">The sequence shown here is derived from an EMBL/GenBank/DDBJ whole genome shotgun (WGS) entry which is preliminary data.</text>
</comment>
<evidence type="ECO:0000313" key="5">
    <source>
        <dbReference type="Proteomes" id="UP001293593"/>
    </source>
</evidence>
<keyword evidence="5" id="KW-1185">Reference proteome</keyword>
<gene>
    <name evidence="4" type="ORF">QN277_012506</name>
</gene>
<comment type="subcellular location">
    <subcellularLocation>
        <location evidence="1">Nucleus</location>
    </subcellularLocation>
</comment>
<dbReference type="PANTHER" id="PTHR33172:SF103">
    <property type="entry name" value="PROTEIN OXIDATIVE STRESS 3"/>
    <property type="match status" value="1"/>
</dbReference>
<evidence type="ECO:0000256" key="2">
    <source>
        <dbReference type="ARBA" id="ARBA00023242"/>
    </source>
</evidence>
<evidence type="ECO:0008006" key="6">
    <source>
        <dbReference type="Google" id="ProtNLM"/>
    </source>
</evidence>
<keyword evidence="2" id="KW-0539">Nucleus</keyword>
<protein>
    <recommendedName>
        <fullName evidence="6">Oxidative stress 3</fullName>
    </recommendedName>
</protein>
<dbReference type="GO" id="GO:0006950">
    <property type="term" value="P:response to stress"/>
    <property type="evidence" value="ECO:0007669"/>
    <property type="project" value="UniProtKB-ARBA"/>
</dbReference>
<feature type="compositionally biased region" description="Low complexity" evidence="3">
    <location>
        <begin position="40"/>
        <end position="49"/>
    </location>
</feature>
<evidence type="ECO:0000256" key="3">
    <source>
        <dbReference type="SAM" id="MobiDB-lite"/>
    </source>
</evidence>
<feature type="region of interest" description="Disordered" evidence="3">
    <location>
        <begin position="164"/>
        <end position="183"/>
    </location>
</feature>
<feature type="compositionally biased region" description="Polar residues" evidence="3">
    <location>
        <begin position="138"/>
        <end position="159"/>
    </location>
</feature>
<evidence type="ECO:0000313" key="4">
    <source>
        <dbReference type="EMBL" id="KAK4280955.1"/>
    </source>
</evidence>
<dbReference type="InterPro" id="IPR051992">
    <property type="entry name" value="OxStress_Response_Reg"/>
</dbReference>
<organism evidence="4 5">
    <name type="scientific">Acacia crassicarpa</name>
    <name type="common">northern wattle</name>
    <dbReference type="NCBI Taxonomy" id="499986"/>
    <lineage>
        <taxon>Eukaryota</taxon>
        <taxon>Viridiplantae</taxon>
        <taxon>Streptophyta</taxon>
        <taxon>Embryophyta</taxon>
        <taxon>Tracheophyta</taxon>
        <taxon>Spermatophyta</taxon>
        <taxon>Magnoliopsida</taxon>
        <taxon>eudicotyledons</taxon>
        <taxon>Gunneridae</taxon>
        <taxon>Pentapetalae</taxon>
        <taxon>rosids</taxon>
        <taxon>fabids</taxon>
        <taxon>Fabales</taxon>
        <taxon>Fabaceae</taxon>
        <taxon>Caesalpinioideae</taxon>
        <taxon>mimosoid clade</taxon>
        <taxon>Acacieae</taxon>
        <taxon>Acacia</taxon>
    </lineage>
</organism>
<dbReference type="EMBL" id="JAWXYG010000002">
    <property type="protein sequence ID" value="KAK4280955.1"/>
    <property type="molecule type" value="Genomic_DNA"/>
</dbReference>
<feature type="region of interest" description="Disordered" evidence="3">
    <location>
        <begin position="135"/>
        <end position="159"/>
    </location>
</feature>
<dbReference type="PANTHER" id="PTHR33172">
    <property type="entry name" value="OS08G0516900 PROTEIN"/>
    <property type="match status" value="1"/>
</dbReference>
<proteinExistence type="predicted"/>
<dbReference type="GO" id="GO:0005634">
    <property type="term" value="C:nucleus"/>
    <property type="evidence" value="ECO:0007669"/>
    <property type="project" value="UniProtKB-SubCell"/>
</dbReference>
<feature type="region of interest" description="Disordered" evidence="3">
    <location>
        <begin position="30"/>
        <end position="49"/>
    </location>
</feature>
<dbReference type="AlphaFoldDB" id="A0AAE1TEP0"/>
<name>A0AAE1TEP0_9FABA</name>
<evidence type="ECO:0000256" key="1">
    <source>
        <dbReference type="ARBA" id="ARBA00004123"/>
    </source>
</evidence>